<proteinExistence type="predicted"/>
<dbReference type="InterPro" id="IPR018931">
    <property type="entry name" value="DUF2520"/>
</dbReference>
<evidence type="ECO:0000313" key="4">
    <source>
        <dbReference type="Proteomes" id="UP000005391"/>
    </source>
</evidence>
<dbReference type="Gene3D" id="3.40.50.720">
    <property type="entry name" value="NAD(P)-binding Rossmann-like Domain"/>
    <property type="match status" value="1"/>
</dbReference>
<feature type="domain" description="DUF2520" evidence="2">
    <location>
        <begin position="140"/>
        <end position="264"/>
    </location>
</feature>
<sequence>MKNIREKAIFNIFFAVNMAINISIIGGGNVAYHLTKVLYQLPEVHLRQLYNRSEFSPEFNDFQVDKIHSLTDLRPTDICIIAVKDEAISEVSAFLPFEGQLVVHTSGNTPMEVLSPKNRRGVFYPLQSFSKSTQVDFSNIPFCLEAEHTEDMERFLYPLAQKLSTKVYPLSSYQRSIMHLSAVFVNNFTNHLVAISQRICEAHAIPFEILEPLLKNTFEKLQTMPALEAQTGPARRGDTQTIANHLALLAGYEREIYNIITKSIINTYGKKEL</sequence>
<evidence type="ECO:0000313" key="3">
    <source>
        <dbReference type="EMBL" id="EFS98539.1"/>
    </source>
</evidence>
<keyword evidence="1" id="KW-0812">Transmembrane</keyword>
<reference evidence="3 4" key="1">
    <citation type="submission" date="2010-10" db="EMBL/GenBank/DDBJ databases">
        <authorList>
            <person name="Muzny D."/>
            <person name="Qin X."/>
            <person name="Deng J."/>
            <person name="Jiang H."/>
            <person name="Liu Y."/>
            <person name="Qu J."/>
            <person name="Song X.-Z."/>
            <person name="Zhang L."/>
            <person name="Thornton R."/>
            <person name="Coyle M."/>
            <person name="Francisco L."/>
            <person name="Jackson L."/>
            <person name="Javaid M."/>
            <person name="Korchina V."/>
            <person name="Kovar C."/>
            <person name="Mata R."/>
            <person name="Mathew T."/>
            <person name="Ngo R."/>
            <person name="Nguyen L."/>
            <person name="Nguyen N."/>
            <person name="Okwuonu G."/>
            <person name="Ongeri F."/>
            <person name="Pham C."/>
            <person name="Simmons D."/>
            <person name="Wilczek-Boney K."/>
            <person name="Hale W."/>
            <person name="Jakkamsetti A."/>
            <person name="Pham P."/>
            <person name="Ruth R."/>
            <person name="San Lucas F."/>
            <person name="Warren J."/>
            <person name="Zhang J."/>
            <person name="Zhao Z."/>
            <person name="Zhou C."/>
            <person name="Zhu D."/>
            <person name="Lee S."/>
            <person name="Bess C."/>
            <person name="Blankenburg K."/>
            <person name="Forbes L."/>
            <person name="Fu Q."/>
            <person name="Gubbala S."/>
            <person name="Hirani K."/>
            <person name="Jayaseelan J.C."/>
            <person name="Lara F."/>
            <person name="Munidasa M."/>
            <person name="Palculict T."/>
            <person name="Patil S."/>
            <person name="Pu L.-L."/>
            <person name="Saada N."/>
            <person name="Tang L."/>
            <person name="Weissenberger G."/>
            <person name="Zhu Y."/>
            <person name="Hemphill L."/>
            <person name="Shang Y."/>
            <person name="Youmans B."/>
            <person name="Ayvaz T."/>
            <person name="Ross M."/>
            <person name="Santibanez J."/>
            <person name="Aqrawi P."/>
            <person name="Gross S."/>
            <person name="Joshi V."/>
            <person name="Fowler G."/>
            <person name="Nazareth L."/>
            <person name="Reid J."/>
            <person name="Worley K."/>
            <person name="Petrosino J."/>
            <person name="Highlander S."/>
            <person name="Gibbs R."/>
        </authorList>
    </citation>
    <scope>NUCLEOTIDE SEQUENCE [LARGE SCALE GENOMIC DNA]</scope>
    <source>
        <strain evidence="3 4">F0287</strain>
    </source>
</reference>
<dbReference type="EMBL" id="AEOH01000004">
    <property type="protein sequence ID" value="EFS98539.1"/>
    <property type="molecule type" value="Genomic_DNA"/>
</dbReference>
<dbReference type="InterPro" id="IPR036291">
    <property type="entry name" value="NAD(P)-bd_dom_sf"/>
</dbReference>
<dbReference type="InterPro" id="IPR008927">
    <property type="entry name" value="6-PGluconate_DH-like_C_sf"/>
</dbReference>
<dbReference type="Proteomes" id="UP000005391">
    <property type="component" value="Unassembled WGS sequence"/>
</dbReference>
<evidence type="ECO:0000259" key="2">
    <source>
        <dbReference type="Pfam" id="PF10728"/>
    </source>
</evidence>
<evidence type="ECO:0000256" key="1">
    <source>
        <dbReference type="SAM" id="Phobius"/>
    </source>
</evidence>
<dbReference type="eggNOG" id="COG5495">
    <property type="taxonomic scope" value="Bacteria"/>
</dbReference>
<dbReference type="SUPFAM" id="SSF51735">
    <property type="entry name" value="NAD(P)-binding Rossmann-fold domains"/>
    <property type="match status" value="1"/>
</dbReference>
<dbReference type="InterPro" id="IPR037108">
    <property type="entry name" value="TM1727-like_C_sf"/>
</dbReference>
<dbReference type="PANTHER" id="PTHR40459">
    <property type="entry name" value="CONSERVED HYPOTHETICAL ALANINE AND LEUCINE RICH PROTEIN"/>
    <property type="match status" value="1"/>
</dbReference>
<dbReference type="Gene3D" id="1.10.1040.20">
    <property type="entry name" value="ProC-like, C-terminal domain"/>
    <property type="match status" value="1"/>
</dbReference>
<dbReference type="SUPFAM" id="SSF48179">
    <property type="entry name" value="6-phosphogluconate dehydrogenase C-terminal domain-like"/>
    <property type="match status" value="1"/>
</dbReference>
<gene>
    <name evidence="3" type="ORF">HMPREF1977_0182</name>
</gene>
<keyword evidence="1" id="KW-1133">Transmembrane helix</keyword>
<dbReference type="HOGENOM" id="CLU_055635_1_1_10"/>
<feature type="transmembrane region" description="Helical" evidence="1">
    <location>
        <begin position="12"/>
        <end position="32"/>
    </location>
</feature>
<dbReference type="AlphaFoldDB" id="E4MP72"/>
<keyword evidence="1" id="KW-0472">Membrane</keyword>
<dbReference type="Pfam" id="PF10728">
    <property type="entry name" value="DUF2520"/>
    <property type="match status" value="1"/>
</dbReference>
<comment type="caution">
    <text evidence="3">The sequence shown here is derived from an EMBL/GenBank/DDBJ whole genome shotgun (WGS) entry which is preliminary data.</text>
</comment>
<protein>
    <recommendedName>
        <fullName evidence="2">DUF2520 domain-containing protein</fullName>
    </recommendedName>
</protein>
<dbReference type="PANTHER" id="PTHR40459:SF1">
    <property type="entry name" value="CONSERVED HYPOTHETICAL ALANINE AND LEUCINE RICH PROTEIN"/>
    <property type="match status" value="1"/>
</dbReference>
<name>E4MP72_CAPOC</name>
<organism evidence="3 4">
    <name type="scientific">Capnocytophaga ochracea F0287</name>
    <dbReference type="NCBI Taxonomy" id="873517"/>
    <lineage>
        <taxon>Bacteria</taxon>
        <taxon>Pseudomonadati</taxon>
        <taxon>Bacteroidota</taxon>
        <taxon>Flavobacteriia</taxon>
        <taxon>Flavobacteriales</taxon>
        <taxon>Flavobacteriaceae</taxon>
        <taxon>Capnocytophaga</taxon>
    </lineage>
</organism>
<accession>E4MP72</accession>